<organism evidence="3 4">
    <name type="scientific">Thermofilum adornatum 1505</name>
    <dbReference type="NCBI Taxonomy" id="697581"/>
    <lineage>
        <taxon>Archaea</taxon>
        <taxon>Thermoproteota</taxon>
        <taxon>Thermoprotei</taxon>
        <taxon>Thermofilales</taxon>
        <taxon>Thermofilaceae</taxon>
        <taxon>Thermofilum</taxon>
    </lineage>
</organism>
<dbReference type="RefSeq" id="WP_020961749.1">
    <property type="nucleotide sequence ID" value="NZ_CP007493.1"/>
</dbReference>
<proteinExistence type="predicted"/>
<name>A0A3G1A9D1_9CREN</name>
<feature type="region of interest" description="Disordered" evidence="1">
    <location>
        <begin position="36"/>
        <end position="91"/>
    </location>
</feature>
<gene>
    <name evidence="3" type="ORF">TCARB_1133</name>
</gene>
<evidence type="ECO:0000256" key="2">
    <source>
        <dbReference type="SAM" id="Phobius"/>
    </source>
</evidence>
<reference evidence="4" key="1">
    <citation type="book" date="2010" name="EXTREMOPHILES" publisher="0:0-0">
        <title>Complete genome sequences of ten hyperthermophilic archaea reveal their metabolic capabilities and possible ecological roles.</title>
        <editorList>
            <person name="?"/>
        </editorList>
        <authorList>
            <person name="Ravin N.V."/>
            <person name="Mardanov A.V."/>
            <person name="Bonch-Osmolovskaya E.A."/>
            <person name="Skryabin K.G."/>
        </authorList>
    </citation>
    <scope>NUCLEOTIDE SEQUENCE [LARGE SCALE GENOMIC DNA]</scope>
    <source>
        <strain evidence="4">1505</strain>
    </source>
</reference>
<evidence type="ECO:0000313" key="4">
    <source>
        <dbReference type="Proteomes" id="UP000266720"/>
    </source>
</evidence>
<feature type="compositionally biased region" description="Low complexity" evidence="1">
    <location>
        <begin position="45"/>
        <end position="54"/>
    </location>
</feature>
<accession>A0A3G1A9D1</accession>
<keyword evidence="2" id="KW-0472">Membrane</keyword>
<keyword evidence="2" id="KW-0812">Transmembrane</keyword>
<evidence type="ECO:0000256" key="1">
    <source>
        <dbReference type="SAM" id="MobiDB-lite"/>
    </source>
</evidence>
<keyword evidence="2" id="KW-1133">Transmembrane helix</keyword>
<dbReference type="Proteomes" id="UP000266720">
    <property type="component" value="Chromosome"/>
</dbReference>
<dbReference type="GeneID" id="16572701"/>
<dbReference type="AlphaFoldDB" id="A0A3G1A9D1"/>
<sequence length="226" mass="24628">MASSRETVLIVAVLALAIANLVLVYTLLGYVKPEKKIAPTPSPATSTENTTQTTSPERNATSKVNNTSAGSQLNVTRNEGTNKTTSIPPVNRTKQYTYSPYNYFLKLEVVSGPDSNVTAKPSLPANLVVSTSYIDRNNYSSICEVTMKTSMEMGTAYINVTMPLPGDKCYTVKPVPINMTETSAYYRLELVPSLNGTCGYCAKYTLKIYYLPPGHYLVTIGPLLRG</sequence>
<protein>
    <submittedName>
        <fullName evidence="3">Uncharacterized protein</fullName>
    </submittedName>
</protein>
<dbReference type="EMBL" id="CP007493">
    <property type="protein sequence ID" value="AJB42181.1"/>
    <property type="molecule type" value="Genomic_DNA"/>
</dbReference>
<dbReference type="GeneID" id="25406544"/>
<feature type="transmembrane region" description="Helical" evidence="2">
    <location>
        <begin position="7"/>
        <end position="31"/>
    </location>
</feature>
<dbReference type="STRING" id="697581.TCARB_1133"/>
<feature type="compositionally biased region" description="Polar residues" evidence="1">
    <location>
        <begin position="55"/>
        <end position="91"/>
    </location>
</feature>
<evidence type="ECO:0000313" key="3">
    <source>
        <dbReference type="EMBL" id="AJB42181.1"/>
    </source>
</evidence>
<dbReference type="KEGG" id="tcb:TCARB_1133"/>